<dbReference type="Pfam" id="PF02638">
    <property type="entry name" value="GHL10"/>
    <property type="match status" value="1"/>
</dbReference>
<evidence type="ECO:0000256" key="1">
    <source>
        <dbReference type="ARBA" id="ARBA00022729"/>
    </source>
</evidence>
<keyword evidence="4" id="KW-1185">Reference proteome</keyword>
<dbReference type="InterPro" id="IPR003790">
    <property type="entry name" value="GHL10"/>
</dbReference>
<dbReference type="EMBL" id="JACXAE010000017">
    <property type="protein sequence ID" value="MBD2771335.1"/>
    <property type="molecule type" value="Genomic_DNA"/>
</dbReference>
<name>A0A8J6XAL6_9CYAN</name>
<comment type="caution">
    <text evidence="3">The sequence shown here is derived from an EMBL/GenBank/DDBJ whole genome shotgun (WGS) entry which is preliminary data.</text>
</comment>
<gene>
    <name evidence="3" type="ORF">ICL16_04160</name>
</gene>
<keyword evidence="1" id="KW-0732">Signal</keyword>
<reference evidence="3" key="1">
    <citation type="submission" date="2020-09" db="EMBL/GenBank/DDBJ databases">
        <title>Iningainema tapete sp. nov. (Scytonemataceae, Cyanobacteria) from greenhouses in central Florida (USA) produces two types of nodularin with biosynthetic potential for microcystin-LR and anabaenopeptins.</title>
        <authorList>
            <person name="Berthold D.E."/>
            <person name="Lefler F.W."/>
            <person name="Huang I.-S."/>
            <person name="Abdulla H."/>
            <person name="Zimba P.V."/>
            <person name="Laughinghouse H.D. IV."/>
        </authorList>
    </citation>
    <scope>NUCLEOTIDE SEQUENCE</scope>
    <source>
        <strain evidence="3">BLCCT55</strain>
    </source>
</reference>
<dbReference type="GO" id="GO:0016787">
    <property type="term" value="F:hydrolase activity"/>
    <property type="evidence" value="ECO:0007669"/>
    <property type="project" value="UniProtKB-KW"/>
</dbReference>
<dbReference type="SUPFAM" id="SSF51445">
    <property type="entry name" value="(Trans)glycosidases"/>
    <property type="match status" value="1"/>
</dbReference>
<dbReference type="Proteomes" id="UP000629098">
    <property type="component" value="Unassembled WGS sequence"/>
</dbReference>
<sequence length="420" mass="48379">MTNRFTQQSRRSRAWVAQVSFKPLRFIPHGASLLKRLFPLLILISFLTVLLVDNLTPVFAQLQIPRPEIRGVWMTNNDFDTLKNRAKVQDAVSQLRRLNFNTIYPVVWNSGYVMYPSAVAKRTGIQPFVLRGSDGHDIIADLIAKAHRQGLLVIPWFEFGFMAPLTSELALNHPDWLTQKRDGSQTSISAAGEVAWLNPFDPKVQKFITDLVLEIVTQYDVDGIQFDDHMSLPHEFGYDKYTVALYTQETQNNPPTDPQDSAWVRWRADKITAFMIQLNQAVKARKPKAIFSVSPNYYEFAYKFHLQDWLTWVRQNIVDELIMQVYRPNLQSYIATISRPEIQETQQKIPTGIGIMAGLRNNRVPMQQIQSQVRAAQERNLGVALFYYESLWNHAPEPVAQRQALFQTLFSTPALRARVE</sequence>
<dbReference type="AlphaFoldDB" id="A0A8J6XAL6"/>
<organism evidence="3 4">
    <name type="scientific">Iningainema tapete BLCC-T55</name>
    <dbReference type="NCBI Taxonomy" id="2748662"/>
    <lineage>
        <taxon>Bacteria</taxon>
        <taxon>Bacillati</taxon>
        <taxon>Cyanobacteriota</taxon>
        <taxon>Cyanophyceae</taxon>
        <taxon>Nostocales</taxon>
        <taxon>Scytonemataceae</taxon>
        <taxon>Iningainema tapete</taxon>
    </lineage>
</organism>
<evidence type="ECO:0000259" key="2">
    <source>
        <dbReference type="Pfam" id="PF02638"/>
    </source>
</evidence>
<accession>A0A8J6XAL6</accession>
<dbReference type="PANTHER" id="PTHR43405:SF1">
    <property type="entry name" value="GLYCOSYL HYDROLASE DIGH"/>
    <property type="match status" value="1"/>
</dbReference>
<protein>
    <submittedName>
        <fullName evidence="3">Glycoside hydrolase family 10 protein</fullName>
    </submittedName>
</protein>
<dbReference type="Gene3D" id="3.20.20.80">
    <property type="entry name" value="Glycosidases"/>
    <property type="match status" value="1"/>
</dbReference>
<dbReference type="InterPro" id="IPR052177">
    <property type="entry name" value="Divisome_Glycosyl_Hydrolase"/>
</dbReference>
<evidence type="ECO:0000313" key="3">
    <source>
        <dbReference type="EMBL" id="MBD2771335.1"/>
    </source>
</evidence>
<dbReference type="RefSeq" id="WP_190825632.1">
    <property type="nucleotide sequence ID" value="NZ_CAWPPI010000017.1"/>
</dbReference>
<dbReference type="InterPro" id="IPR017853">
    <property type="entry name" value="GH"/>
</dbReference>
<proteinExistence type="predicted"/>
<dbReference type="PANTHER" id="PTHR43405">
    <property type="entry name" value="GLYCOSYL HYDROLASE DIGH"/>
    <property type="match status" value="1"/>
</dbReference>
<keyword evidence="3" id="KW-0378">Hydrolase</keyword>
<evidence type="ECO:0000313" key="4">
    <source>
        <dbReference type="Proteomes" id="UP000629098"/>
    </source>
</evidence>
<feature type="domain" description="Glycosyl hydrolase-like 10" evidence="2">
    <location>
        <begin position="68"/>
        <end position="369"/>
    </location>
</feature>